<reference evidence="5" key="1">
    <citation type="submission" date="2017-05" db="EMBL/GenBank/DDBJ databases">
        <authorList>
            <person name="Varghese N."/>
            <person name="Submissions S."/>
        </authorList>
    </citation>
    <scope>NUCLEOTIDE SEQUENCE</scope>
    <source>
        <strain evidence="5">DSM 45262</strain>
    </source>
</reference>
<dbReference type="AlphaFoldDB" id="A0AA45WJ76"/>
<evidence type="ECO:0000256" key="3">
    <source>
        <dbReference type="SAM" id="MobiDB-lite"/>
    </source>
</evidence>
<keyword evidence="2" id="KW-0129">CBS domain</keyword>
<dbReference type="Proteomes" id="UP001157946">
    <property type="component" value="Unassembled WGS sequence"/>
</dbReference>
<dbReference type="InterPro" id="IPR051462">
    <property type="entry name" value="CBS_domain-containing"/>
</dbReference>
<dbReference type="Gene3D" id="3.10.580.10">
    <property type="entry name" value="CBS-domain"/>
    <property type="match status" value="1"/>
</dbReference>
<evidence type="ECO:0000313" key="5">
    <source>
        <dbReference type="EMBL" id="SMP02298.1"/>
    </source>
</evidence>
<protein>
    <submittedName>
        <fullName evidence="5">CBS domain-containing protein</fullName>
    </submittedName>
</protein>
<evidence type="ECO:0000313" key="6">
    <source>
        <dbReference type="Proteomes" id="UP001157946"/>
    </source>
</evidence>
<dbReference type="SUPFAM" id="SSF54631">
    <property type="entry name" value="CBS-domain pair"/>
    <property type="match status" value="1"/>
</dbReference>
<comment type="caution">
    <text evidence="5">The sequence shown here is derived from an EMBL/GenBank/DDBJ whole genome shotgun (WGS) entry which is preliminary data.</text>
</comment>
<evidence type="ECO:0000259" key="4">
    <source>
        <dbReference type="PROSITE" id="PS51371"/>
    </source>
</evidence>
<dbReference type="PANTHER" id="PTHR48108">
    <property type="entry name" value="CBS DOMAIN-CONTAINING PROTEIN CBSX2, CHLOROPLASTIC"/>
    <property type="match status" value="1"/>
</dbReference>
<sequence length="244" mass="27001">MSLFAKSSPVASRGGQLAPRLSGKYVRATHPTSLAEEGTGERQKPADHDPAVFSYSKENAFLHYLAKGVTDMFAKNAYLFSQGIESLIIPKECVTTVHPELSLDQALRVLTKEKLSSVPVINDAGEVEGVISKTNILDFVQQLNQREGDFSGLKEHAVKEAMNKTCLGILANSIFSFAFEVLLNHSYTPIIDVKGRFLGILTRKVMMEQVIEFFGAEPLPGDGLSVNKANEKRKWKVKHKKFFS</sequence>
<evidence type="ECO:0000256" key="2">
    <source>
        <dbReference type="PROSITE-ProRule" id="PRU00703"/>
    </source>
</evidence>
<organism evidence="5 6">
    <name type="scientific">Laceyella tengchongensis</name>
    <dbReference type="NCBI Taxonomy" id="574699"/>
    <lineage>
        <taxon>Bacteria</taxon>
        <taxon>Bacillati</taxon>
        <taxon>Bacillota</taxon>
        <taxon>Bacilli</taxon>
        <taxon>Bacillales</taxon>
        <taxon>Thermoactinomycetaceae</taxon>
        <taxon>Laceyella</taxon>
    </lineage>
</organism>
<proteinExistence type="predicted"/>
<accession>A0AA45WJ76</accession>
<gene>
    <name evidence="5" type="ORF">SAMN06265361_101331</name>
</gene>
<dbReference type="Pfam" id="PF00571">
    <property type="entry name" value="CBS"/>
    <property type="match status" value="1"/>
</dbReference>
<feature type="domain" description="CBS" evidence="4">
    <location>
        <begin position="88"/>
        <end position="147"/>
    </location>
</feature>
<dbReference type="SMART" id="SM00116">
    <property type="entry name" value="CBS"/>
    <property type="match status" value="1"/>
</dbReference>
<name>A0AA45WJ76_9BACL</name>
<dbReference type="InterPro" id="IPR046342">
    <property type="entry name" value="CBS_dom_sf"/>
</dbReference>
<dbReference type="PANTHER" id="PTHR48108:SF26">
    <property type="entry name" value="CBS DOMAIN-CONTAINING PROTEIN DDB_G0289609"/>
    <property type="match status" value="1"/>
</dbReference>
<evidence type="ECO:0000256" key="1">
    <source>
        <dbReference type="ARBA" id="ARBA00022737"/>
    </source>
</evidence>
<keyword evidence="6" id="KW-1185">Reference proteome</keyword>
<keyword evidence="1" id="KW-0677">Repeat</keyword>
<feature type="region of interest" description="Disordered" evidence="3">
    <location>
        <begin position="1"/>
        <end position="22"/>
    </location>
</feature>
<dbReference type="InterPro" id="IPR000644">
    <property type="entry name" value="CBS_dom"/>
</dbReference>
<dbReference type="PROSITE" id="PS51371">
    <property type="entry name" value="CBS"/>
    <property type="match status" value="1"/>
</dbReference>
<dbReference type="EMBL" id="FXTU01000001">
    <property type="protein sequence ID" value="SMP02298.1"/>
    <property type="molecule type" value="Genomic_DNA"/>
</dbReference>